<protein>
    <submittedName>
        <fullName evidence="1">Unannotated protein</fullName>
    </submittedName>
</protein>
<accession>A0A6J6T2H3</accession>
<dbReference type="AlphaFoldDB" id="A0A6J6T2H3"/>
<reference evidence="1" key="1">
    <citation type="submission" date="2020-05" db="EMBL/GenBank/DDBJ databases">
        <authorList>
            <person name="Chiriac C."/>
            <person name="Salcher M."/>
            <person name="Ghai R."/>
            <person name="Kavagutti S V."/>
        </authorList>
    </citation>
    <scope>NUCLEOTIDE SEQUENCE</scope>
</reference>
<sequence>MVHRGAEEKGRDRRLLGVAVAIRQDDEALALPDDGVDLIEQLH</sequence>
<evidence type="ECO:0000313" key="1">
    <source>
        <dbReference type="EMBL" id="CAB4741087.1"/>
    </source>
</evidence>
<evidence type="ECO:0000313" key="2">
    <source>
        <dbReference type="EMBL" id="CAB5002021.1"/>
    </source>
</evidence>
<dbReference type="EMBL" id="CAFBOM010000320">
    <property type="protein sequence ID" value="CAB5002021.1"/>
    <property type="molecule type" value="Genomic_DNA"/>
</dbReference>
<name>A0A6J6T2H3_9ZZZZ</name>
<dbReference type="EMBL" id="CAEZYZ010000037">
    <property type="protein sequence ID" value="CAB4741087.1"/>
    <property type="molecule type" value="Genomic_DNA"/>
</dbReference>
<organism evidence="1">
    <name type="scientific">freshwater metagenome</name>
    <dbReference type="NCBI Taxonomy" id="449393"/>
    <lineage>
        <taxon>unclassified sequences</taxon>
        <taxon>metagenomes</taxon>
        <taxon>ecological metagenomes</taxon>
    </lineage>
</organism>
<gene>
    <name evidence="1" type="ORF">UFOPK2810_00335</name>
    <name evidence="2" type="ORF">UFOPK3957_01635</name>
</gene>
<proteinExistence type="predicted"/>